<evidence type="ECO:0000313" key="2">
    <source>
        <dbReference type="Proteomes" id="UP000178170"/>
    </source>
</evidence>
<sequence length="121" mass="13852">MITGKIYRSPEEWTALLTTPEVLAWERKVEKVRHEAAQTFQSSEGMFADQYFGERDSHCSDAVRKDPEVARLHLVALLSQLPGRIRAVLEGRHFSPAQDRDELRVALVAIKDAEDHLRKVE</sequence>
<gene>
    <name evidence="1" type="ORF">A2843_01985</name>
</gene>
<reference evidence="1 2" key="1">
    <citation type="journal article" date="2016" name="Nat. Commun.">
        <title>Thousands of microbial genomes shed light on interconnected biogeochemical processes in an aquifer system.</title>
        <authorList>
            <person name="Anantharaman K."/>
            <person name="Brown C.T."/>
            <person name="Hug L.A."/>
            <person name="Sharon I."/>
            <person name="Castelle C.J."/>
            <person name="Probst A.J."/>
            <person name="Thomas B.C."/>
            <person name="Singh A."/>
            <person name="Wilkins M.J."/>
            <person name="Karaoz U."/>
            <person name="Brodie E.L."/>
            <person name="Williams K.H."/>
            <person name="Hubbard S.S."/>
            <person name="Banfield J.F."/>
        </authorList>
    </citation>
    <scope>NUCLEOTIDE SEQUENCE [LARGE SCALE GENOMIC DNA]</scope>
</reference>
<organism evidence="1 2">
    <name type="scientific">Candidatus Wildermuthbacteria bacterium RIFCSPHIGHO2_01_FULL_48_27b</name>
    <dbReference type="NCBI Taxonomy" id="1802447"/>
    <lineage>
        <taxon>Bacteria</taxon>
        <taxon>Candidatus Wildermuthiibacteriota</taxon>
    </lineage>
</organism>
<dbReference type="Proteomes" id="UP000178170">
    <property type="component" value="Unassembled WGS sequence"/>
</dbReference>
<proteinExistence type="predicted"/>
<comment type="caution">
    <text evidence="1">The sequence shown here is derived from an EMBL/GenBank/DDBJ whole genome shotgun (WGS) entry which is preliminary data.</text>
</comment>
<name>A0A1G2QVM6_9BACT</name>
<dbReference type="AlphaFoldDB" id="A0A1G2QVM6"/>
<dbReference type="EMBL" id="MHTS01000022">
    <property type="protein sequence ID" value="OHA64062.1"/>
    <property type="molecule type" value="Genomic_DNA"/>
</dbReference>
<accession>A0A1G2QVM6</accession>
<evidence type="ECO:0000313" key="1">
    <source>
        <dbReference type="EMBL" id="OHA64062.1"/>
    </source>
</evidence>
<protein>
    <submittedName>
        <fullName evidence="1">Uncharacterized protein</fullName>
    </submittedName>
</protein>